<evidence type="ECO:0000259" key="2">
    <source>
        <dbReference type="PROSITE" id="PS50280"/>
    </source>
</evidence>
<dbReference type="InterPro" id="IPR001214">
    <property type="entry name" value="SET_dom"/>
</dbReference>
<evidence type="ECO:0000313" key="3">
    <source>
        <dbReference type="Proteomes" id="UP000087171"/>
    </source>
</evidence>
<dbReference type="PANTHER" id="PTHR46655">
    <property type="entry name" value="HISTONE-LYSINE N-METHYLTRANSFERASE ATXR3"/>
    <property type="match status" value="1"/>
</dbReference>
<feature type="compositionally biased region" description="Low complexity" evidence="1">
    <location>
        <begin position="1643"/>
        <end position="1652"/>
    </location>
</feature>
<feature type="compositionally biased region" description="Basic and acidic residues" evidence="1">
    <location>
        <begin position="404"/>
        <end position="418"/>
    </location>
</feature>
<accession>A0A1S2Z1Y9</accession>
<dbReference type="PANTHER" id="PTHR46655:SF1">
    <property type="entry name" value="HISTONE-LYSINE N-METHYLTRANSFERASE ATXR3"/>
    <property type="match status" value="1"/>
</dbReference>
<dbReference type="Gene3D" id="2.170.270.10">
    <property type="entry name" value="SET domain"/>
    <property type="match status" value="1"/>
</dbReference>
<feature type="compositionally biased region" description="Polar residues" evidence="1">
    <location>
        <begin position="248"/>
        <end position="258"/>
    </location>
</feature>
<gene>
    <name evidence="4" type="primary">LOC101496730</name>
</gene>
<dbReference type="Pfam" id="PF19633">
    <property type="entry name" value="SDG2_C"/>
    <property type="match status" value="1"/>
</dbReference>
<feature type="region of interest" description="Disordered" evidence="1">
    <location>
        <begin position="1617"/>
        <end position="1675"/>
    </location>
</feature>
<dbReference type="CDD" id="cd10531">
    <property type="entry name" value="SET_SETD2-like"/>
    <property type="match status" value="1"/>
</dbReference>
<sequence length="2420" mass="275910">MGDGGVACLPLQQQQQQQQQNVIEKLPNAAENVVCGAKTENGLSSELVKVPGKKIITKKVVRKVKKKVVSIVKKKVLVKKVGAAKGKFGLDGVSCKGSNGVENGELCGGQKEEVEEGELGTLKWPRSEVENGEFASEKLLPQPPPPLPRRSEIENEDNDSERWRKMQVEKGEVISDNWRKEEIISEKRWKETEKGAYGSWRSDDIEKGEFIPDRWHGGGTGKDDYGYGRINRYGPYRENGWKSDRECTSSSGRYASNESFRKNELNRSGGQHGKSAPRWENGQDRNIRISSKIVDEEKNEHNGRIHHAWDYSSGSRLKRHMNDSDDYERKQYGDYPGFKSRRLSDGGSRHVYSEQYSRVSVERSYRNSSSKLSVDKYSSRHHESPLPTRSAYDKHGCSPGYSERSPHDRARYYDYKDRAHTRRSPYGRDRSPYSREKSPHGRDRSPYSREKSPHGRERSPYDRNWERSPCDRSWDRSRHRDHKYRSPTHSERSPQNRGQQHDWRDRTPNLIEQSPLDRTRQNIDQETSNKTLSSEKHNSQYSCKNHDNKSIQKESNLPGIESQGERIVHDANESVEKGICNEPEKEQKSCSPAVSCKDSPCLQLPPVEQPSMEEDMDICDTPPHVPVVADSSLGKWFYLDYYGVEHGPSKLSDIKVLVDGGILTSDHFIKHIDSDRWLTVENATSPLAAQSFPSIIVSDTITQLVNPPEAPGNLLADTGDVLQSGPENYQEMQAPSLQPMLCPDGSTLAPELLEDLHIDERASVLLDGYDVIPGRELEAIKEALQMSFEYAKCDRCGDYKGFPGLDACLSMECDSKTDFASRGHGSQLNMPPDKDNDDWFSARWSCKGGDWKRNDDSQDRHCKKKLVLNDGFPLCQMPKSGCEDPRWSRKDDLYYPSHSRKLDIPLWAFCTDELVDCSGAVSRQVQSKLASVRGVKGNVHLVVRINACVVKDQGSLVSESHLKTQGKDRYHSRSTRPSSSTSDSKRSSAEEDSLSKTVNDQGSQGYCRTVEFMNISQDHVCAVHDLQLHLGDWYYLDGSGRERGPSSFSDLQILVDQGIIKKYSSVFRKCDKLWVPVTSSQETYNVSLKSHQESCSVSGEFSGHASLQSQGISFGEPHSKSNLFNSLYPQFVGYTRGKLHELVIKSYKSREFAAVINEVLDPWINARQPKKEIEKQIFWKSEADAHSSKRARGLVDDSEEESDLEDDKFVIENDESTLEALCVDVTSTGEQSGITVSKEGSWGLLNGQMLARVFHFLRSDLKSLVFASMTCKHWKASVKFYKEVSRNVNLSSLGHSCSDSILWSIVNAYEKDKIKSMVLMGCTNITAGMLEKVLLSFPCLSTVDIRGCNQFEELTPKFTNVKWIKSRSSCTNKIAEEPHKLRSLKQITEQTSSVSKASTLGIRDDFGELKVYFDSVDKRDTVKQLFRQNLYKRSKLYDARKSSSILSRDARTRRWSIKKSESGYKRMEEFLVSRLREIMKSNACDFFVPKVAEIEAKMKTGYYSGHGLKSVKEDISRMCRDAIKAKNRGDANDMNHVISLFIQLATRLEESSKYVNDRDALLKLWGKDLPLGLCSTSSKYKKNRLVTERKYRRDEIHGGLGNGEYASDREIRRRLSKLNKKSMDSESETSDDLDGTSEDGNSDGDTSTSNTDSDQELHLQSRNRESRRNGYFTPNDGLDFITDEREWGARMTKASLVPPVTRKYDVIDQYVIVADEDDVRRKMRVSLPDDYAEKLTSQKNGTEESDMELPEVKDYKPRKKLENEVIEQEVYGIDPYTHNLLLDSMPEELNWSLQEKHMFIEDTLLQTLNKQVRLFTGTGSTPMSYPLQPIIQEIERCAEEHSDERMISMCQGILKAIDRRPDDKYVAYRKGLGVVCNKEEGFGEDDFVVEFLGEVYPVWKWFEKQDGIRSLQKNSKDPAPEFYNIYLERPKGDADGYDLVVVDAMHKANYASRICHSCRPNCEAKVTAVDGHYQIGIYSVRKIQHGEEITFDYNSVTESKEEYEASVCLCGSQVCRGSYLNLTGEGAFQKVLKEWHGILDCHYLMLEACQLNSVSEEDYNDLGRAGLGSCLLGGLPDWLVAYAARLVRFVNFERTKLPEEILKHNLEEKRKYFSDICLEVERSDAEVQAEGVYNQRLQNLAVTLDKVRYVMRCIFGDPMKAPPPLEKVSPEAVVSYLWKGEDSFVEELLQCLTPHVEESTLNDLKSKVRARDPSSIKDIQKSLLWLRDEVRNLPCTYKCRHDAAADLIHIYAYTKYFFRIRDYKTITSPPVYISPLDLGPKFADKLGAGFQEYRKIYGQNYCLGQLIFWHNQSDGEPDCTLARVSRGSLSLPDISSFYAKAHKPSRQRIYGPRTVRSMLAKMEKQPQRPWPKDRIWSFKSNPKFFGSPMLDAVINNSPLDREMVHWLKHRPAIFQAMWDQ</sequence>
<feature type="compositionally biased region" description="Basic and acidic residues" evidence="1">
    <location>
        <begin position="342"/>
        <end position="352"/>
    </location>
</feature>
<dbReference type="eggNOG" id="KOG1080">
    <property type="taxonomic scope" value="Eukaryota"/>
</dbReference>
<protein>
    <submittedName>
        <fullName evidence="4">Histone-lysine N-methyltransferase ATXR3-like</fullName>
    </submittedName>
</protein>
<dbReference type="Proteomes" id="UP000087171">
    <property type="component" value="Unplaced"/>
</dbReference>
<proteinExistence type="predicted"/>
<organism evidence="3 4">
    <name type="scientific">Cicer arietinum</name>
    <name type="common">Chickpea</name>
    <name type="synonym">Garbanzo</name>
    <dbReference type="NCBI Taxonomy" id="3827"/>
    <lineage>
        <taxon>Eukaryota</taxon>
        <taxon>Viridiplantae</taxon>
        <taxon>Streptophyta</taxon>
        <taxon>Embryophyta</taxon>
        <taxon>Tracheophyta</taxon>
        <taxon>Spermatophyta</taxon>
        <taxon>Magnoliopsida</taxon>
        <taxon>eudicotyledons</taxon>
        <taxon>Gunneridae</taxon>
        <taxon>Pentapetalae</taxon>
        <taxon>rosids</taxon>
        <taxon>fabids</taxon>
        <taxon>Fabales</taxon>
        <taxon>Fabaceae</taxon>
        <taxon>Papilionoideae</taxon>
        <taxon>50 kb inversion clade</taxon>
        <taxon>NPAAA clade</taxon>
        <taxon>Hologalegina</taxon>
        <taxon>IRL clade</taxon>
        <taxon>Cicereae</taxon>
        <taxon>Cicer</taxon>
    </lineage>
</organism>
<name>A0A1S2Z1Y9_CICAR</name>
<feature type="domain" description="SET" evidence="2">
    <location>
        <begin position="1851"/>
        <end position="1994"/>
    </location>
</feature>
<feature type="compositionally biased region" description="Basic and acidic residues" evidence="1">
    <location>
        <begin position="426"/>
        <end position="478"/>
    </location>
</feature>
<dbReference type="Pfam" id="PF00856">
    <property type="entry name" value="SET"/>
    <property type="match status" value="1"/>
</dbReference>
<feature type="compositionally biased region" description="Basic and acidic residues" evidence="1">
    <location>
        <begin position="488"/>
        <end position="507"/>
    </location>
</feature>
<feature type="region of interest" description="Disordered" evidence="1">
    <location>
        <begin position="238"/>
        <end position="566"/>
    </location>
</feature>
<dbReference type="PaxDb" id="3827-XP_004513544.1"/>
<evidence type="ECO:0000256" key="1">
    <source>
        <dbReference type="SAM" id="MobiDB-lite"/>
    </source>
</evidence>
<feature type="compositionally biased region" description="Basic and acidic residues" evidence="1">
    <location>
        <begin position="373"/>
        <end position="384"/>
    </location>
</feature>
<feature type="region of interest" description="Disordered" evidence="1">
    <location>
        <begin position="209"/>
        <end position="228"/>
    </location>
</feature>
<feature type="compositionally biased region" description="Basic and acidic residues" evidence="1">
    <location>
        <begin position="320"/>
        <end position="332"/>
    </location>
</feature>
<feature type="region of interest" description="Disordered" evidence="1">
    <location>
        <begin position="133"/>
        <end position="163"/>
    </location>
</feature>
<keyword evidence="3" id="KW-1185">Reference proteome</keyword>
<feature type="compositionally biased region" description="Basic and acidic residues" evidence="1">
    <location>
        <begin position="281"/>
        <end position="309"/>
    </location>
</feature>
<dbReference type="SMART" id="SM00317">
    <property type="entry name" value="SET"/>
    <property type="match status" value="1"/>
</dbReference>
<dbReference type="KEGG" id="cam:101496730"/>
<dbReference type="STRING" id="3827.A0A1S2Z1Y9"/>
<dbReference type="RefSeq" id="XP_004513544.1">
    <property type="nucleotide sequence ID" value="XM_004513487.3"/>
</dbReference>
<dbReference type="InterPro" id="IPR045606">
    <property type="entry name" value="ATXR3_C"/>
</dbReference>
<feature type="region of interest" description="Disordered" evidence="1">
    <location>
        <begin position="960"/>
        <end position="1001"/>
    </location>
</feature>
<dbReference type="GeneID" id="101496730"/>
<dbReference type="OrthoDB" id="308383at2759"/>
<feature type="compositionally biased region" description="Basic and acidic residues" evidence="1">
    <location>
        <begin position="960"/>
        <end position="971"/>
    </location>
</feature>
<dbReference type="InterPro" id="IPR046341">
    <property type="entry name" value="SET_dom_sf"/>
</dbReference>
<dbReference type="SUPFAM" id="SSF82199">
    <property type="entry name" value="SET domain"/>
    <property type="match status" value="1"/>
</dbReference>
<feature type="compositionally biased region" description="Basic and acidic residues" evidence="1">
    <location>
        <begin position="1655"/>
        <end position="1668"/>
    </location>
</feature>
<dbReference type="PROSITE" id="PS50280">
    <property type="entry name" value="SET"/>
    <property type="match status" value="1"/>
</dbReference>
<feature type="compositionally biased region" description="Acidic residues" evidence="1">
    <location>
        <begin position="1625"/>
        <end position="1642"/>
    </location>
</feature>
<feature type="compositionally biased region" description="Basic and acidic residues" evidence="1">
    <location>
        <begin position="209"/>
        <end position="226"/>
    </location>
</feature>
<dbReference type="InterPro" id="IPR057851">
    <property type="entry name" value="ATXR3_GYF"/>
</dbReference>
<evidence type="ECO:0000313" key="4">
    <source>
        <dbReference type="RefSeq" id="XP_004513544.1"/>
    </source>
</evidence>
<reference evidence="4" key="1">
    <citation type="submission" date="2025-08" db="UniProtKB">
        <authorList>
            <consortium name="RefSeq"/>
        </authorList>
    </citation>
    <scope>IDENTIFICATION</scope>
    <source>
        <tissue evidence="4">Etiolated seedlings</tissue>
    </source>
</reference>
<dbReference type="Pfam" id="PF25531">
    <property type="entry name" value="GYF_ATXR3"/>
    <property type="match status" value="2"/>
</dbReference>
<feature type="compositionally biased region" description="Basic and acidic residues" evidence="1">
    <location>
        <begin position="533"/>
        <end position="552"/>
    </location>
</feature>